<dbReference type="InterPro" id="IPR050557">
    <property type="entry name" value="RTX_toxin/Mannuronan_C5-epim"/>
</dbReference>
<reference evidence="4 5" key="1">
    <citation type="submission" date="2018-03" db="EMBL/GenBank/DDBJ databases">
        <authorList>
            <person name="Keele B.F."/>
        </authorList>
    </citation>
    <scope>NUCLEOTIDE SEQUENCE [LARGE SCALE GENOMIC DNA]</scope>
    <source>
        <strain evidence="4 5">CECT 8599</strain>
    </source>
</reference>
<dbReference type="AlphaFoldDB" id="A0A2R8B9Q5"/>
<sequence length="389" mass="40842">MATIFETGDSDVLDFPGQTMTVGDTFEGISTINDTNDAVFVSLVEGQSYTVTLAGLPANSTAFSLFYSNFTTHAGDVSEEGKGQDTGELIKDLVISEDGYSFSFTAPNTGNFAFGQERDNWDDGDVTYQLTVEDFTPTATTDGDDRLWGSDIAEDLDLGLGHDWFAGGDGNDVIVGNTGNDRIYGNQGNDTLRGGGDNDHLNGGDGDDILNGGSGRDKLRGGDGEDRLRGHTGNDHMQGGNGNDSLDGGDNNDRVHGGNGNDTVNGDNGNDKLYGNQGDDLLSGGLGKDVMMGGDGADTLDGGAGRDVLTGGSGADVFVFGTDMQKDFIMDFEDGVDMLDFSAHGLTDITDLRIVQSGDNARLFIDAGNFVTIRDTDIADITADDLIFA</sequence>
<evidence type="ECO:0000313" key="5">
    <source>
        <dbReference type="Proteomes" id="UP000244880"/>
    </source>
</evidence>
<dbReference type="GO" id="GO:0005509">
    <property type="term" value="F:calcium ion binding"/>
    <property type="evidence" value="ECO:0007669"/>
    <property type="project" value="InterPro"/>
</dbReference>
<protein>
    <submittedName>
        <fullName evidence="4">Leukotoxin</fullName>
    </submittedName>
</protein>
<evidence type="ECO:0000313" key="4">
    <source>
        <dbReference type="EMBL" id="SPH19770.1"/>
    </source>
</evidence>
<dbReference type="SUPFAM" id="SSF51120">
    <property type="entry name" value="beta-Roll"/>
    <property type="match status" value="2"/>
</dbReference>
<evidence type="ECO:0000256" key="2">
    <source>
        <dbReference type="ARBA" id="ARBA00022525"/>
    </source>
</evidence>
<dbReference type="InterPro" id="IPR018511">
    <property type="entry name" value="Hemolysin-typ_Ca-bd_CS"/>
</dbReference>
<proteinExistence type="predicted"/>
<organism evidence="4 5">
    <name type="scientific">Ascidiaceihabitans donghaensis</name>
    <dbReference type="NCBI Taxonomy" id="1510460"/>
    <lineage>
        <taxon>Bacteria</taxon>
        <taxon>Pseudomonadati</taxon>
        <taxon>Pseudomonadota</taxon>
        <taxon>Alphaproteobacteria</taxon>
        <taxon>Rhodobacterales</taxon>
        <taxon>Paracoccaceae</taxon>
        <taxon>Ascidiaceihabitans</taxon>
    </lineage>
</organism>
<keyword evidence="5" id="KW-1185">Reference proteome</keyword>
<accession>A0A2R8B9Q5</accession>
<dbReference type="EMBL" id="OMOR01000001">
    <property type="protein sequence ID" value="SPH19770.1"/>
    <property type="molecule type" value="Genomic_DNA"/>
</dbReference>
<feature type="region of interest" description="Disordered" evidence="3">
    <location>
        <begin position="185"/>
        <end position="278"/>
    </location>
</feature>
<dbReference type="PROSITE" id="PS00330">
    <property type="entry name" value="HEMOLYSIN_CALCIUM"/>
    <property type="match status" value="3"/>
</dbReference>
<dbReference type="Proteomes" id="UP000244880">
    <property type="component" value="Unassembled WGS sequence"/>
</dbReference>
<gene>
    <name evidence="4" type="primary">ltxA_3</name>
    <name evidence="4" type="ORF">ASD8599_00506</name>
</gene>
<dbReference type="InterPro" id="IPR011049">
    <property type="entry name" value="Serralysin-like_metalloprot_C"/>
</dbReference>
<dbReference type="Pfam" id="PF00353">
    <property type="entry name" value="HemolysinCabind"/>
    <property type="match status" value="4"/>
</dbReference>
<dbReference type="PANTHER" id="PTHR38340:SF1">
    <property type="entry name" value="S-LAYER PROTEIN"/>
    <property type="match status" value="1"/>
</dbReference>
<feature type="compositionally biased region" description="Basic and acidic residues" evidence="3">
    <location>
        <begin position="215"/>
        <end position="234"/>
    </location>
</feature>
<dbReference type="PANTHER" id="PTHR38340">
    <property type="entry name" value="S-LAYER PROTEIN"/>
    <property type="match status" value="1"/>
</dbReference>
<dbReference type="RefSeq" id="WP_108827074.1">
    <property type="nucleotide sequence ID" value="NZ_OMOR01000001.1"/>
</dbReference>
<evidence type="ECO:0000256" key="1">
    <source>
        <dbReference type="ARBA" id="ARBA00004613"/>
    </source>
</evidence>
<name>A0A2R8B9Q5_9RHOB</name>
<dbReference type="GO" id="GO:0005576">
    <property type="term" value="C:extracellular region"/>
    <property type="evidence" value="ECO:0007669"/>
    <property type="project" value="UniProtKB-SubCell"/>
</dbReference>
<keyword evidence="2" id="KW-0964">Secreted</keyword>
<dbReference type="PRINTS" id="PR00313">
    <property type="entry name" value="CABNDNGRPT"/>
</dbReference>
<comment type="subcellular location">
    <subcellularLocation>
        <location evidence="1">Secreted</location>
    </subcellularLocation>
</comment>
<dbReference type="OrthoDB" id="9342475at2"/>
<evidence type="ECO:0000256" key="3">
    <source>
        <dbReference type="SAM" id="MobiDB-lite"/>
    </source>
</evidence>
<dbReference type="Gene3D" id="2.150.10.10">
    <property type="entry name" value="Serralysin-like metalloprotease, C-terminal"/>
    <property type="match status" value="3"/>
</dbReference>
<dbReference type="InterPro" id="IPR001343">
    <property type="entry name" value="Hemolysn_Ca-bd"/>
</dbReference>